<accession>A0ABD7YSK1</accession>
<dbReference type="Proteomes" id="UP001224533">
    <property type="component" value="Chromosome"/>
</dbReference>
<reference evidence="1 2" key="1">
    <citation type="submission" date="2022-12" db="EMBL/GenBank/DDBJ databases">
        <title>Assessment of beneficial effects and identification of host adaptation-associated genes of Ligilactobacillus salivarius isolated from Meles meles.</title>
        <authorList>
            <person name="Wang Y."/>
        </authorList>
    </citation>
    <scope>NUCLEOTIDE SEQUENCE [LARGE SCALE GENOMIC DNA]</scope>
    <source>
        <strain evidence="1 2">S35</strain>
    </source>
</reference>
<name>A0ABD7YSK1_9LACO</name>
<evidence type="ECO:0000313" key="1">
    <source>
        <dbReference type="EMBL" id="WHS17069.1"/>
    </source>
</evidence>
<evidence type="ECO:0000313" key="2">
    <source>
        <dbReference type="Proteomes" id="UP001224533"/>
    </source>
</evidence>
<dbReference type="EMBL" id="CP114509">
    <property type="protein sequence ID" value="WHS17069.1"/>
    <property type="molecule type" value="Genomic_DNA"/>
</dbReference>
<dbReference type="RefSeq" id="WP_283473204.1">
    <property type="nucleotide sequence ID" value="NZ_CP114501.1"/>
</dbReference>
<dbReference type="Pfam" id="PF09693">
    <property type="entry name" value="Phage_XkdX"/>
    <property type="match status" value="1"/>
</dbReference>
<organism evidence="1 2">
    <name type="scientific">Ligilactobacillus salivarius</name>
    <dbReference type="NCBI Taxonomy" id="1624"/>
    <lineage>
        <taxon>Bacteria</taxon>
        <taxon>Bacillati</taxon>
        <taxon>Bacillota</taxon>
        <taxon>Bacilli</taxon>
        <taxon>Lactobacillales</taxon>
        <taxon>Lactobacillaceae</taxon>
        <taxon>Ligilactobacillus</taxon>
    </lineage>
</organism>
<protein>
    <submittedName>
        <fullName evidence="1">XkdX family protein</fullName>
    </submittedName>
</protein>
<sequence>MMTQMQMLHIFWDMWGNHDLSFYRVYVECGAITKEQYKEITGVDYDTPTVAQTV</sequence>
<proteinExistence type="predicted"/>
<dbReference type="InterPro" id="IPR010022">
    <property type="entry name" value="XkdX"/>
</dbReference>
<gene>
    <name evidence="1" type="ORF">O2U02_06075</name>
</gene>
<dbReference type="AlphaFoldDB" id="A0ABD7YSK1"/>